<keyword evidence="1 6" id="KW-0732">Signal</keyword>
<accession>A0A183E747</accession>
<proteinExistence type="predicted"/>
<dbReference type="Gene3D" id="3.10.250.10">
    <property type="entry name" value="SRCR-like domain"/>
    <property type="match status" value="1"/>
</dbReference>
<feature type="signal peptide" evidence="6">
    <location>
        <begin position="1"/>
        <end position="15"/>
    </location>
</feature>
<comment type="caution">
    <text evidence="5">Lacks conserved residue(s) required for the propagation of feature annotation.</text>
</comment>
<dbReference type="GO" id="GO:0016020">
    <property type="term" value="C:membrane"/>
    <property type="evidence" value="ECO:0007669"/>
    <property type="project" value="InterPro"/>
</dbReference>
<name>A0A183E747_9BILA</name>
<dbReference type="PANTHER" id="PTHR47653">
    <property type="entry name" value="PROTEIN BARK BEETLE"/>
    <property type="match status" value="1"/>
</dbReference>
<evidence type="ECO:0000256" key="3">
    <source>
        <dbReference type="ARBA" id="ARBA00023157"/>
    </source>
</evidence>
<dbReference type="PROSITE" id="PS50287">
    <property type="entry name" value="SRCR_2"/>
    <property type="match status" value="1"/>
</dbReference>
<dbReference type="SUPFAM" id="SSF56487">
    <property type="entry name" value="SRCR-like"/>
    <property type="match status" value="1"/>
</dbReference>
<reference evidence="10" key="1">
    <citation type="submission" date="2016-06" db="UniProtKB">
        <authorList>
            <consortium name="WormBaseParasite"/>
        </authorList>
    </citation>
    <scope>IDENTIFICATION</scope>
</reference>
<organism evidence="10">
    <name type="scientific">Gongylonema pulchrum</name>
    <dbReference type="NCBI Taxonomy" id="637853"/>
    <lineage>
        <taxon>Eukaryota</taxon>
        <taxon>Metazoa</taxon>
        <taxon>Ecdysozoa</taxon>
        <taxon>Nematoda</taxon>
        <taxon>Chromadorea</taxon>
        <taxon>Rhabditida</taxon>
        <taxon>Spirurina</taxon>
        <taxon>Spiruromorpha</taxon>
        <taxon>Spiruroidea</taxon>
        <taxon>Gongylonematidae</taxon>
        <taxon>Gongylonema</taxon>
    </lineage>
</organism>
<dbReference type="InterPro" id="IPR036772">
    <property type="entry name" value="SRCR-like_dom_sf"/>
</dbReference>
<dbReference type="InterPro" id="IPR001190">
    <property type="entry name" value="SRCR"/>
</dbReference>
<evidence type="ECO:0000259" key="7">
    <source>
        <dbReference type="PROSITE" id="PS50287"/>
    </source>
</evidence>
<evidence type="ECO:0000313" key="10">
    <source>
        <dbReference type="WBParaSite" id="GPUH_0001681001-mRNA-1"/>
    </source>
</evidence>
<dbReference type="InterPro" id="IPR006626">
    <property type="entry name" value="PbH1"/>
</dbReference>
<dbReference type="InterPro" id="IPR053243">
    <property type="entry name" value="SJ_maturation_regulator"/>
</dbReference>
<dbReference type="SUPFAM" id="SSF51126">
    <property type="entry name" value="Pectin lyase-like"/>
    <property type="match status" value="1"/>
</dbReference>
<keyword evidence="3 5" id="KW-1015">Disulfide bond</keyword>
<feature type="disulfide bond" evidence="5">
    <location>
        <begin position="202"/>
        <end position="212"/>
    </location>
</feature>
<evidence type="ECO:0000256" key="1">
    <source>
        <dbReference type="ARBA" id="ARBA00022729"/>
    </source>
</evidence>
<dbReference type="PROSITE" id="PS00420">
    <property type="entry name" value="SRCR_1"/>
    <property type="match status" value="1"/>
</dbReference>
<keyword evidence="4" id="KW-0325">Glycoprotein</keyword>
<evidence type="ECO:0000256" key="2">
    <source>
        <dbReference type="ARBA" id="ARBA00022737"/>
    </source>
</evidence>
<evidence type="ECO:0000256" key="6">
    <source>
        <dbReference type="SAM" id="SignalP"/>
    </source>
</evidence>
<evidence type="ECO:0000256" key="4">
    <source>
        <dbReference type="ARBA" id="ARBA00023180"/>
    </source>
</evidence>
<dbReference type="AlphaFoldDB" id="A0A183E747"/>
<protein>
    <submittedName>
        <fullName evidence="10">SRCR domain-containing protein</fullName>
    </submittedName>
</protein>
<feature type="chain" id="PRO_5043139051" evidence="6">
    <location>
        <begin position="16"/>
        <end position="448"/>
    </location>
</feature>
<dbReference type="EMBL" id="UYRT01084237">
    <property type="protein sequence ID" value="VDN28554.1"/>
    <property type="molecule type" value="Genomic_DNA"/>
</dbReference>
<keyword evidence="9" id="KW-1185">Reference proteome</keyword>
<sequence length="448" mass="50851">MLILSSLFSSHLWETVVNPFAAVCNQRRPHITTVQQYYRLFRKDSEPLILGGTVWENQDLGRGLYTVTDDLNVVPGARLTVSPGTVLQFNNGVGMLVQGELARTDLHTSDEMVKFTSAPFVLPHPPNIRLVDDNDNTEVLAGRLEVNIDGQWGTVCNRSWTQHLALLACNQLGLITDPESFENWRIYPSQGDLPMLMDNIRCEEREYDITRCRHDGIIHNIAASCAATEVVGLRCLEPRWSGVRYSLLANPPSVTGQSSMDRWIIEKAGLFDFRIPVFSPALQIDWNYHTFQNLYIRDNFWNGIDVVYNDLTRKPTLGASRFENNRRHGFKIRSPGMTIENVVITGNGQSGIRYKPLVSRELQRDIVTWLERREQPELEANNVVVIPNRNIERLTVYESHLNQRKFLVAKATPDCPLALLDPCIHEISLFASGYEYGLSARIAVQVSC</sequence>
<dbReference type="Gene3D" id="2.160.20.10">
    <property type="entry name" value="Single-stranded right-handed beta-helix, Pectin lyase-like"/>
    <property type="match status" value="1"/>
</dbReference>
<dbReference type="SMART" id="SM00202">
    <property type="entry name" value="SR"/>
    <property type="match status" value="1"/>
</dbReference>
<dbReference type="Pfam" id="PF00530">
    <property type="entry name" value="SRCR"/>
    <property type="match status" value="1"/>
</dbReference>
<evidence type="ECO:0000256" key="5">
    <source>
        <dbReference type="PROSITE-ProRule" id="PRU00196"/>
    </source>
</evidence>
<reference evidence="8 9" key="2">
    <citation type="submission" date="2018-11" db="EMBL/GenBank/DDBJ databases">
        <authorList>
            <consortium name="Pathogen Informatics"/>
        </authorList>
    </citation>
    <scope>NUCLEOTIDE SEQUENCE [LARGE SCALE GENOMIC DNA]</scope>
</reference>
<evidence type="ECO:0000313" key="9">
    <source>
        <dbReference type="Proteomes" id="UP000271098"/>
    </source>
</evidence>
<dbReference type="InterPro" id="IPR012334">
    <property type="entry name" value="Pectin_lyas_fold"/>
</dbReference>
<feature type="domain" description="SRCR" evidence="7">
    <location>
        <begin position="128"/>
        <end position="236"/>
    </location>
</feature>
<dbReference type="InterPro" id="IPR011050">
    <property type="entry name" value="Pectin_lyase_fold/virulence"/>
</dbReference>
<dbReference type="PANTHER" id="PTHR47653:SF1">
    <property type="entry name" value="DELETED IN MALIGNANT BRAIN TUMORS 1 PROTEIN"/>
    <property type="match status" value="1"/>
</dbReference>
<dbReference type="OrthoDB" id="5857313at2759"/>
<dbReference type="Proteomes" id="UP000271098">
    <property type="component" value="Unassembled WGS sequence"/>
</dbReference>
<evidence type="ECO:0000313" key="8">
    <source>
        <dbReference type="EMBL" id="VDN28554.1"/>
    </source>
</evidence>
<dbReference type="WBParaSite" id="GPUH_0001681001-mRNA-1">
    <property type="protein sequence ID" value="GPUH_0001681001-mRNA-1"/>
    <property type="gene ID" value="GPUH_0001681001"/>
</dbReference>
<keyword evidence="2" id="KW-0677">Repeat</keyword>
<dbReference type="GO" id="GO:0045217">
    <property type="term" value="P:cell-cell junction maintenance"/>
    <property type="evidence" value="ECO:0007669"/>
    <property type="project" value="TreeGrafter"/>
</dbReference>
<gene>
    <name evidence="8" type="ORF">GPUH_LOCUS16788</name>
</gene>
<dbReference type="SMART" id="SM00710">
    <property type="entry name" value="PbH1"/>
    <property type="match status" value="2"/>
</dbReference>